<evidence type="ECO:0008006" key="3">
    <source>
        <dbReference type="Google" id="ProtNLM"/>
    </source>
</evidence>
<dbReference type="AlphaFoldDB" id="A0A8X8YWC8"/>
<reference evidence="1" key="1">
    <citation type="submission" date="2018-01" db="EMBL/GenBank/DDBJ databases">
        <authorList>
            <person name="Mao J.F."/>
        </authorList>
    </citation>
    <scope>NUCLEOTIDE SEQUENCE</scope>
    <source>
        <strain evidence="1">Huo1</strain>
        <tissue evidence="1">Leaf</tissue>
    </source>
</reference>
<dbReference type="PANTHER" id="PTHR33103">
    <property type="entry name" value="OS01G0153900 PROTEIN"/>
    <property type="match status" value="1"/>
</dbReference>
<reference evidence="1" key="2">
    <citation type="submission" date="2020-08" db="EMBL/GenBank/DDBJ databases">
        <title>Plant Genome Project.</title>
        <authorList>
            <person name="Zhang R.-G."/>
        </authorList>
    </citation>
    <scope>NUCLEOTIDE SEQUENCE</scope>
    <source>
        <strain evidence="1">Huo1</strain>
        <tissue evidence="1">Leaf</tissue>
    </source>
</reference>
<gene>
    <name evidence="1" type="ORF">SASPL_156131</name>
</gene>
<protein>
    <recommendedName>
        <fullName evidence="3">DUF674 domain-containing protein</fullName>
    </recommendedName>
</protein>
<accession>A0A8X8YWC8</accession>
<dbReference type="InterPro" id="IPR007750">
    <property type="entry name" value="DUF674"/>
</dbReference>
<evidence type="ECO:0000313" key="2">
    <source>
        <dbReference type="Proteomes" id="UP000298416"/>
    </source>
</evidence>
<proteinExistence type="predicted"/>
<dbReference type="Proteomes" id="UP000298416">
    <property type="component" value="Unassembled WGS sequence"/>
</dbReference>
<dbReference type="Pfam" id="PF05056">
    <property type="entry name" value="DUF674"/>
    <property type="match status" value="1"/>
</dbReference>
<name>A0A8X8YWC8_SALSN</name>
<sequence>MPPISSSSVLVLVSLRINFTYAAIVSVMFLMNQAPRVVMASNITYVAPPAAKSSSEGGGLVKGVVTYMVMDDLTIKPMCTISSITMLNKFNVKEVGALEEKLVTLGMNEGVKLLKTSVQSKKVLTDVFI</sequence>
<keyword evidence="2" id="KW-1185">Reference proteome</keyword>
<organism evidence="1">
    <name type="scientific">Salvia splendens</name>
    <name type="common">Scarlet sage</name>
    <dbReference type="NCBI Taxonomy" id="180675"/>
    <lineage>
        <taxon>Eukaryota</taxon>
        <taxon>Viridiplantae</taxon>
        <taxon>Streptophyta</taxon>
        <taxon>Embryophyta</taxon>
        <taxon>Tracheophyta</taxon>
        <taxon>Spermatophyta</taxon>
        <taxon>Magnoliopsida</taxon>
        <taxon>eudicotyledons</taxon>
        <taxon>Gunneridae</taxon>
        <taxon>Pentapetalae</taxon>
        <taxon>asterids</taxon>
        <taxon>lamiids</taxon>
        <taxon>Lamiales</taxon>
        <taxon>Lamiaceae</taxon>
        <taxon>Nepetoideae</taxon>
        <taxon>Mentheae</taxon>
        <taxon>Salviinae</taxon>
        <taxon>Salvia</taxon>
        <taxon>Salvia subgen. Calosphace</taxon>
        <taxon>core Calosphace</taxon>
    </lineage>
</organism>
<comment type="caution">
    <text evidence="1">The sequence shown here is derived from an EMBL/GenBank/DDBJ whole genome shotgun (WGS) entry which is preliminary data.</text>
</comment>
<evidence type="ECO:0000313" key="1">
    <source>
        <dbReference type="EMBL" id="KAG6384072.1"/>
    </source>
</evidence>
<dbReference type="EMBL" id="PNBA02000286">
    <property type="protein sequence ID" value="KAG6384072.1"/>
    <property type="molecule type" value="Genomic_DNA"/>
</dbReference>
<dbReference type="OrthoDB" id="2014278at2759"/>
<dbReference type="PANTHER" id="PTHR33103:SF19">
    <property type="entry name" value="OS09G0544700 PROTEIN"/>
    <property type="match status" value="1"/>
</dbReference>